<dbReference type="NCBIfam" id="NF033749">
    <property type="entry name" value="bact_hemeryth"/>
    <property type="match status" value="1"/>
</dbReference>
<dbReference type="InterPro" id="IPR050669">
    <property type="entry name" value="Hemerythrin"/>
</dbReference>
<dbReference type="PROSITE" id="PS51257">
    <property type="entry name" value="PROKAR_LIPOPROTEIN"/>
    <property type="match status" value="1"/>
</dbReference>
<dbReference type="InterPro" id="IPR035938">
    <property type="entry name" value="Hemerythrin-like_sf"/>
</dbReference>
<dbReference type="PATRIC" id="fig|36847.3.peg.105"/>
<dbReference type="GO" id="GO:0046872">
    <property type="term" value="F:metal ion binding"/>
    <property type="evidence" value="ECO:0007669"/>
    <property type="project" value="UniProtKB-KW"/>
</dbReference>
<accession>A0A136WHF3</accession>
<dbReference type="InterPro" id="IPR012827">
    <property type="entry name" value="Hemerythrin_metal-bd"/>
</dbReference>
<comment type="similarity">
    <text evidence="1">Belongs to the hemerythrin family.</text>
</comment>
<dbReference type="AlphaFoldDB" id="A0A136WHF3"/>
<dbReference type="CDD" id="cd12107">
    <property type="entry name" value="Hemerythrin"/>
    <property type="match status" value="1"/>
</dbReference>
<keyword evidence="2" id="KW-0479">Metal-binding</keyword>
<dbReference type="InterPro" id="IPR012312">
    <property type="entry name" value="Hemerythrin-like"/>
</dbReference>
<dbReference type="PANTHER" id="PTHR37164:SF1">
    <property type="entry name" value="BACTERIOHEMERYTHRIN"/>
    <property type="match status" value="1"/>
</dbReference>
<reference evidence="5 6" key="1">
    <citation type="submission" date="2016-01" db="EMBL/GenBank/DDBJ databases">
        <title>Genome sequence of Clostridium neopropionicum X4, DSM-3847.</title>
        <authorList>
            <person name="Poehlein A."/>
            <person name="Beck M.H."/>
            <person name="Bengelsdorf F.R."/>
            <person name="Daniel R."/>
            <person name="Duerre P."/>
        </authorList>
    </citation>
    <scope>NUCLEOTIDE SEQUENCE [LARGE SCALE GENOMIC DNA]</scope>
    <source>
        <strain evidence="5 6">DSM-3847</strain>
    </source>
</reference>
<organism evidence="5 6">
    <name type="scientific">Anaerotignum neopropionicum</name>
    <dbReference type="NCBI Taxonomy" id="36847"/>
    <lineage>
        <taxon>Bacteria</taxon>
        <taxon>Bacillati</taxon>
        <taxon>Bacillota</taxon>
        <taxon>Clostridia</taxon>
        <taxon>Lachnospirales</taxon>
        <taxon>Anaerotignaceae</taxon>
        <taxon>Anaerotignum</taxon>
    </lineage>
</organism>
<evidence type="ECO:0000256" key="1">
    <source>
        <dbReference type="ARBA" id="ARBA00010587"/>
    </source>
</evidence>
<evidence type="ECO:0000256" key="2">
    <source>
        <dbReference type="ARBA" id="ARBA00022723"/>
    </source>
</evidence>
<dbReference type="Pfam" id="PF01814">
    <property type="entry name" value="Hemerythrin"/>
    <property type="match status" value="1"/>
</dbReference>
<dbReference type="Gene3D" id="1.20.120.50">
    <property type="entry name" value="Hemerythrin-like"/>
    <property type="match status" value="1"/>
</dbReference>
<dbReference type="NCBIfam" id="TIGR02481">
    <property type="entry name" value="hemeryth_dom"/>
    <property type="match status" value="1"/>
</dbReference>
<dbReference type="SUPFAM" id="SSF47188">
    <property type="entry name" value="Hemerythrin-like"/>
    <property type="match status" value="1"/>
</dbReference>
<keyword evidence="3" id="KW-0408">Iron</keyword>
<dbReference type="PANTHER" id="PTHR37164">
    <property type="entry name" value="BACTERIOHEMERYTHRIN"/>
    <property type="match status" value="1"/>
</dbReference>
<gene>
    <name evidence="5" type="ORF">CLNEO_00920</name>
</gene>
<evidence type="ECO:0000313" key="5">
    <source>
        <dbReference type="EMBL" id="KXL53996.1"/>
    </source>
</evidence>
<feature type="domain" description="Hemerythrin-like" evidence="4">
    <location>
        <begin position="15"/>
        <end position="126"/>
    </location>
</feature>
<dbReference type="EMBL" id="LRVM01000001">
    <property type="protein sequence ID" value="KXL53996.1"/>
    <property type="molecule type" value="Genomic_DNA"/>
</dbReference>
<dbReference type="RefSeq" id="WP_066083403.1">
    <property type="nucleotide sequence ID" value="NZ_LRVM01000001.1"/>
</dbReference>
<sequence length="135" mass="15584">MAFTWTKELETGNLQIDTEHKELIQAINNLLTACSSGKGRAEVENTVNFLAQYTKTHFAHEQVLQQKYHYPDFVNHKKYHEDFIKVVDGISTRLKAQGPTIQLVGEVNMQIGNWLINHIKREDVKVAKHILEQTK</sequence>
<dbReference type="OrthoDB" id="9797092at2"/>
<keyword evidence="6" id="KW-1185">Reference proteome</keyword>
<evidence type="ECO:0000259" key="4">
    <source>
        <dbReference type="Pfam" id="PF01814"/>
    </source>
</evidence>
<protein>
    <submittedName>
        <fullName evidence="5">Bacteriohemerythrin</fullName>
    </submittedName>
</protein>
<comment type="caution">
    <text evidence="5">The sequence shown here is derived from an EMBL/GenBank/DDBJ whole genome shotgun (WGS) entry which is preliminary data.</text>
</comment>
<dbReference type="Proteomes" id="UP000070539">
    <property type="component" value="Unassembled WGS sequence"/>
</dbReference>
<dbReference type="STRING" id="36847.CLNEO_00920"/>
<name>A0A136WHF3_9FIRM</name>
<evidence type="ECO:0000313" key="6">
    <source>
        <dbReference type="Proteomes" id="UP000070539"/>
    </source>
</evidence>
<evidence type="ECO:0000256" key="3">
    <source>
        <dbReference type="ARBA" id="ARBA00023004"/>
    </source>
</evidence>
<proteinExistence type="inferred from homology"/>